<dbReference type="InterPro" id="IPR050644">
    <property type="entry name" value="PG_Glycine_Bridge_Synth"/>
</dbReference>
<dbReference type="InterPro" id="IPR016181">
    <property type="entry name" value="Acyl_CoA_acyltransferase"/>
</dbReference>
<dbReference type="Proteomes" id="UP001595887">
    <property type="component" value="Unassembled WGS sequence"/>
</dbReference>
<proteinExistence type="predicted"/>
<accession>A0ABV8RE38</accession>
<keyword evidence="3" id="KW-1185">Reference proteome</keyword>
<comment type="caution">
    <text evidence="2">The sequence shown here is derived from an EMBL/GenBank/DDBJ whole genome shotgun (WGS) entry which is preliminary data.</text>
</comment>
<evidence type="ECO:0000313" key="2">
    <source>
        <dbReference type="EMBL" id="MFC4291677.1"/>
    </source>
</evidence>
<dbReference type="EMBL" id="JBHSDH010000013">
    <property type="protein sequence ID" value="MFC4291677.1"/>
    <property type="molecule type" value="Genomic_DNA"/>
</dbReference>
<dbReference type="Pfam" id="PF13480">
    <property type="entry name" value="Acetyltransf_6"/>
    <property type="match status" value="1"/>
</dbReference>
<gene>
    <name evidence="2" type="ORF">ACFOWX_04525</name>
</gene>
<feature type="domain" description="BioF2-like acetyltransferase" evidence="1">
    <location>
        <begin position="169"/>
        <end position="302"/>
    </location>
</feature>
<organism evidence="2 3">
    <name type="scientific">Sphingorhabdus arenilitoris</name>
    <dbReference type="NCBI Taxonomy" id="1490041"/>
    <lineage>
        <taxon>Bacteria</taxon>
        <taxon>Pseudomonadati</taxon>
        <taxon>Pseudomonadota</taxon>
        <taxon>Alphaproteobacteria</taxon>
        <taxon>Sphingomonadales</taxon>
        <taxon>Sphingomonadaceae</taxon>
        <taxon>Sphingorhabdus</taxon>
    </lineage>
</organism>
<evidence type="ECO:0000313" key="3">
    <source>
        <dbReference type="Proteomes" id="UP001595887"/>
    </source>
</evidence>
<dbReference type="SUPFAM" id="SSF55729">
    <property type="entry name" value="Acyl-CoA N-acyltransferases (Nat)"/>
    <property type="match status" value="1"/>
</dbReference>
<dbReference type="PANTHER" id="PTHR36174">
    <property type="entry name" value="LIPID II:GLYCINE GLYCYLTRANSFERASE"/>
    <property type="match status" value="1"/>
</dbReference>
<sequence>MNAPQHFRSAQGLASIRALNLGDPGECARIDSWVMAQAAGSPFHRPKWLNAIERATGQEAHCLIAEAGGEIAGILPLHIMHSPLFGRALVSSGFAVGGGILSGNPVAVKQLAEAAWQFAERRSCPTVELRGGAMPGGAWTEKSDAHANFARALTSDDEAELLAIPRKQRAEVRKGLANGLRITTGNGRQDRRHHYAIYAESVRNLGTPVFPQSLMDAVLDGFGDQADILTVLDGDRPVASVLSLYHNGIVMPYWGGGIWDARRLRANDVMYYALMNHARQKGCHSFDFGRSKTGSGAYHFKKNWGFEPDPLSYAVRTADGGEPRDVNPNSPKYKMQIALWQRLPLSIANRLGPWIAKGLG</sequence>
<dbReference type="InterPro" id="IPR038740">
    <property type="entry name" value="BioF2-like_GNAT_dom"/>
</dbReference>
<protein>
    <submittedName>
        <fullName evidence="2">FemAB family XrtA/PEP-CTERM system-associated protein</fullName>
    </submittedName>
</protein>
<dbReference type="NCBIfam" id="TIGR03019">
    <property type="entry name" value="pepcterm_femAB"/>
    <property type="match status" value="1"/>
</dbReference>
<dbReference type="Gene3D" id="3.40.630.30">
    <property type="match status" value="1"/>
</dbReference>
<name>A0ABV8RE38_9SPHN</name>
<reference evidence="3" key="1">
    <citation type="journal article" date="2019" name="Int. J. Syst. Evol. Microbiol.">
        <title>The Global Catalogue of Microorganisms (GCM) 10K type strain sequencing project: providing services to taxonomists for standard genome sequencing and annotation.</title>
        <authorList>
            <consortium name="The Broad Institute Genomics Platform"/>
            <consortium name="The Broad Institute Genome Sequencing Center for Infectious Disease"/>
            <person name="Wu L."/>
            <person name="Ma J."/>
        </authorList>
    </citation>
    <scope>NUCLEOTIDE SEQUENCE [LARGE SCALE GENOMIC DNA]</scope>
    <source>
        <strain evidence="3">CECT 8531</strain>
    </source>
</reference>
<dbReference type="PANTHER" id="PTHR36174:SF1">
    <property type="entry name" value="LIPID II:GLYCINE GLYCYLTRANSFERASE"/>
    <property type="match status" value="1"/>
</dbReference>
<evidence type="ECO:0000259" key="1">
    <source>
        <dbReference type="Pfam" id="PF13480"/>
    </source>
</evidence>
<dbReference type="RefSeq" id="WP_381421752.1">
    <property type="nucleotide sequence ID" value="NZ_JBHSDH010000013.1"/>
</dbReference>
<dbReference type="InterPro" id="IPR017469">
    <property type="entry name" value="PEP-CTERM_FemAB-rel"/>
</dbReference>